<reference evidence="2" key="1">
    <citation type="submission" date="2024-06" db="EMBL/GenBank/DDBJ databases">
        <title>Draft Genome Sequence of Deinococcus sonorensis Type Strain KR-87, a Biofilm Producing Representative of the Genus Deinococcus.</title>
        <authorList>
            <person name="Boren L.S."/>
            <person name="Grosso R.A."/>
            <person name="Hugenberg-Cox A.N."/>
            <person name="Hill J.T.E."/>
            <person name="Albert C.M."/>
            <person name="Tuohy J.M."/>
        </authorList>
    </citation>
    <scope>NUCLEOTIDE SEQUENCE</scope>
    <source>
        <strain evidence="2">KR-87</strain>
        <plasmid evidence="2">pDson03</plasmid>
    </source>
</reference>
<feature type="region of interest" description="Disordered" evidence="1">
    <location>
        <begin position="1"/>
        <end position="26"/>
    </location>
</feature>
<protein>
    <submittedName>
        <fullName evidence="2">Uncharacterized protein</fullName>
    </submittedName>
</protein>
<sequence>MNDEAHTPPTPAAPASSGPAKSKAPSPLRLSALLEQVPPEYRSYVTTWVYETVQAGTLQGVKLTTTAKMDVATVLHNRQPGRLTSPEVLFLDTPDIRQQFSALVEQVMRERRLRDGGRGLTSADIDALTGDDVALLMAQRPSGKKKTKR</sequence>
<dbReference type="EMBL" id="CP158298">
    <property type="protein sequence ID" value="XBV84175.1"/>
    <property type="molecule type" value="Genomic_DNA"/>
</dbReference>
<dbReference type="RefSeq" id="WP_350242213.1">
    <property type="nucleotide sequence ID" value="NZ_CP158298.1"/>
</dbReference>
<feature type="compositionally biased region" description="Low complexity" evidence="1">
    <location>
        <begin position="13"/>
        <end position="26"/>
    </location>
</feature>
<evidence type="ECO:0000313" key="2">
    <source>
        <dbReference type="EMBL" id="XBV84175.1"/>
    </source>
</evidence>
<name>A0AAU7U6Q4_9DEIO</name>
<dbReference type="AlphaFoldDB" id="A0AAU7U6Q4"/>
<gene>
    <name evidence="2" type="ORF">ABOD76_03720</name>
</gene>
<evidence type="ECO:0000256" key="1">
    <source>
        <dbReference type="SAM" id="MobiDB-lite"/>
    </source>
</evidence>
<dbReference type="KEGG" id="dsc:ABOD76_03720"/>
<proteinExistence type="predicted"/>
<accession>A0AAU7U6Q4</accession>
<keyword evidence="2" id="KW-0614">Plasmid</keyword>
<geneLocation type="plasmid" evidence="2">
    <name>pDson03</name>
</geneLocation>
<organism evidence="2">
    <name type="scientific">Deinococcus sonorensis KR-87</name>
    <dbReference type="NCBI Taxonomy" id="694439"/>
    <lineage>
        <taxon>Bacteria</taxon>
        <taxon>Thermotogati</taxon>
        <taxon>Deinococcota</taxon>
        <taxon>Deinococci</taxon>
        <taxon>Deinococcales</taxon>
        <taxon>Deinococcaceae</taxon>
        <taxon>Deinococcus</taxon>
    </lineage>
</organism>